<keyword evidence="4" id="KW-0180">Complement pathway</keyword>
<keyword evidence="3" id="KW-0399">Innate immunity</keyword>
<proteinExistence type="predicted"/>
<dbReference type="InterPro" id="IPR001599">
    <property type="entry name" value="Macroglobln_a2"/>
</dbReference>
<dbReference type="GeneID" id="101723821"/>
<evidence type="ECO:0000256" key="1">
    <source>
        <dbReference type="ARBA" id="ARBA00004613"/>
    </source>
</evidence>
<evidence type="ECO:0000256" key="7">
    <source>
        <dbReference type="ARBA" id="ARBA00023198"/>
    </source>
</evidence>
<feature type="signal peptide" evidence="8">
    <location>
        <begin position="1"/>
        <end position="18"/>
    </location>
</feature>
<dbReference type="GO" id="GO:0006954">
    <property type="term" value="P:inflammatory response"/>
    <property type="evidence" value="ECO:0007669"/>
    <property type="project" value="UniProtKB-KW"/>
</dbReference>
<dbReference type="Proteomes" id="UP000694906">
    <property type="component" value="Unplaced"/>
</dbReference>
<evidence type="ECO:0000256" key="8">
    <source>
        <dbReference type="SAM" id="SignalP"/>
    </source>
</evidence>
<dbReference type="InterPro" id="IPR011625">
    <property type="entry name" value="A2M_N_BRD"/>
</dbReference>
<dbReference type="InterPro" id="IPR041425">
    <property type="entry name" value="C3/4/5_MG1"/>
</dbReference>
<dbReference type="InterPro" id="IPR002890">
    <property type="entry name" value="MG2"/>
</dbReference>
<dbReference type="GO" id="GO:0004866">
    <property type="term" value="F:endopeptidase inhibitor activity"/>
    <property type="evidence" value="ECO:0007669"/>
    <property type="project" value="InterPro"/>
</dbReference>
<dbReference type="Pfam" id="PF17789">
    <property type="entry name" value="MG4"/>
    <property type="match status" value="1"/>
</dbReference>
<keyword evidence="6" id="KW-0179">Complement alternate pathway</keyword>
<dbReference type="PROSITE" id="PS01178">
    <property type="entry name" value="ANAPHYLATOXIN_2"/>
    <property type="match status" value="1"/>
</dbReference>
<dbReference type="Pfam" id="PF07703">
    <property type="entry name" value="A2M_BRD"/>
    <property type="match status" value="1"/>
</dbReference>
<dbReference type="Pfam" id="PF00207">
    <property type="entry name" value="A2M"/>
    <property type="match status" value="1"/>
</dbReference>
<dbReference type="InterPro" id="IPR050473">
    <property type="entry name" value="A2M/Complement_sys"/>
</dbReference>
<dbReference type="GO" id="GO:0006958">
    <property type="term" value="P:complement activation, classical pathway"/>
    <property type="evidence" value="ECO:0007669"/>
    <property type="project" value="UniProtKB-KW"/>
</dbReference>
<name>A0AAX6QXY8_HETGA</name>
<evidence type="ECO:0000313" key="10">
    <source>
        <dbReference type="Proteomes" id="UP000694906"/>
    </source>
</evidence>
<accession>A0AAX6QXY8</accession>
<dbReference type="Gene3D" id="1.20.91.20">
    <property type="entry name" value="Anaphylotoxins (complement system)"/>
    <property type="match status" value="1"/>
</dbReference>
<dbReference type="CDD" id="cd00017">
    <property type="entry name" value="ANATO"/>
    <property type="match status" value="1"/>
</dbReference>
<dbReference type="AlphaFoldDB" id="A0AAX6QXY8"/>
<keyword evidence="2" id="KW-0964">Secreted</keyword>
<gene>
    <name evidence="11" type="primary">LOC101723821</name>
</gene>
<evidence type="ECO:0000259" key="9">
    <source>
        <dbReference type="PROSITE" id="PS01178"/>
    </source>
</evidence>
<feature type="chain" id="PRO_5043836758" evidence="8">
    <location>
        <begin position="19"/>
        <end position="724"/>
    </location>
</feature>
<dbReference type="Gene3D" id="2.20.130.20">
    <property type="match status" value="1"/>
</dbReference>
<dbReference type="Pfam" id="PF01821">
    <property type="entry name" value="ANATO"/>
    <property type="match status" value="1"/>
</dbReference>
<evidence type="ECO:0000313" key="11">
    <source>
        <dbReference type="RefSeq" id="XP_012929258.1"/>
    </source>
</evidence>
<evidence type="ECO:0000256" key="5">
    <source>
        <dbReference type="ARBA" id="ARBA00023157"/>
    </source>
</evidence>
<evidence type="ECO:0000256" key="6">
    <source>
        <dbReference type="ARBA" id="ARBA00023162"/>
    </source>
</evidence>
<feature type="domain" description="Anaphylatoxin-like" evidence="9">
    <location>
        <begin position="588"/>
        <end position="621"/>
    </location>
</feature>
<evidence type="ECO:0000256" key="3">
    <source>
        <dbReference type="ARBA" id="ARBA00022588"/>
    </source>
</evidence>
<dbReference type="GO" id="GO:0006957">
    <property type="term" value="P:complement activation, alternative pathway"/>
    <property type="evidence" value="ECO:0007669"/>
    <property type="project" value="UniProtKB-KW"/>
</dbReference>
<dbReference type="Gene3D" id="6.10.270.10">
    <property type="match status" value="1"/>
</dbReference>
<dbReference type="InterPro" id="IPR018081">
    <property type="entry name" value="Anaphylatoxin_comp_syst"/>
</dbReference>
<dbReference type="SUPFAM" id="SSF47686">
    <property type="entry name" value="Anaphylotoxins (complement system)"/>
    <property type="match status" value="1"/>
</dbReference>
<protein>
    <submittedName>
        <fullName evidence="11">Complement C5-like isoform X1</fullName>
    </submittedName>
</protein>
<dbReference type="Pfam" id="PF01835">
    <property type="entry name" value="MG2"/>
    <property type="match status" value="1"/>
</dbReference>
<dbReference type="Gene3D" id="2.60.40.10">
    <property type="entry name" value="Immunoglobulins"/>
    <property type="match status" value="1"/>
</dbReference>
<dbReference type="Gene3D" id="2.60.40.1930">
    <property type="match status" value="3"/>
</dbReference>
<dbReference type="InterPro" id="IPR040839">
    <property type="entry name" value="MG4"/>
</dbReference>
<keyword evidence="7" id="KW-0395">Inflammatory response</keyword>
<dbReference type="SMART" id="SM01359">
    <property type="entry name" value="A2M_N_2"/>
    <property type="match status" value="1"/>
</dbReference>
<evidence type="ECO:0000256" key="2">
    <source>
        <dbReference type="ARBA" id="ARBA00022525"/>
    </source>
</evidence>
<keyword evidence="3" id="KW-0391">Immunity</keyword>
<reference evidence="11" key="1">
    <citation type="submission" date="2025-08" db="UniProtKB">
        <authorList>
            <consortium name="RefSeq"/>
        </authorList>
    </citation>
    <scope>IDENTIFICATION</scope>
</reference>
<dbReference type="SMART" id="SM00104">
    <property type="entry name" value="ANATO"/>
    <property type="match status" value="1"/>
</dbReference>
<sequence>MHILSIVCLFFFLGGSWGQEQVYVVSAPKVFYLGTSENVVIQAYGYSESFSVIVSIKSFPDKSFTYSFDLVDLSPENKFQNSANLIIQRKDLSGEPNAVSHVYLEVVSIHFSKETKIPLHYDNGFLFIQTDRSVYNLDQSVKVRVYSLDKDLKPSPREVILTFIDPQGSEVATVEEKNYIGIVTFPDFKILSNPKYGLWTIKAKYKEDFTTTGTGSFKVKRPVGRFFKETDETEVKYDLPSYTLDLVAAPRSLKPGIPYFIKVQVKDNFARFVGGTPVILKAKIVDKTQEKRDLDPRKNTTNYHNGIASFMLNIPTGVTALEFHIRTDVPYLPENYQTSIDYQAVTYSSPSQSFLSLGWTYSYRSLLVGERLSITVTPKSPYIDKITHYNYLISSKGKIVHFGTEKRIPALASQILNLPVTQYMVPTAHLLVYYIIPGESTTELVSDSVCLNIEEKCGNQLQIYLSPSKDEYFPGQAVSLIMETQSELWVALTVSENIAYDIQERIKSPMERVFGASGKSDQACGASGGRNNAEVFDAAGLTVLTNANANDSQQTDGSYKNIHRSRRSVKEQIDNLASQFKHPFIQKCCYDGARESEDSCMERAVRITFGPRCIAAFSQCCSLASELRNSSAYKVPILGRAPVPQERPTYVVRNRTAIDLENWLWEVHHVPKRHQLELVLPDLLTIWEIQGVGISDKGLCVADVLKLEVYQEPFSVTNNITRLY</sequence>
<evidence type="ECO:0000256" key="4">
    <source>
        <dbReference type="ARBA" id="ARBA00022875"/>
    </source>
</evidence>
<dbReference type="InterPro" id="IPR013783">
    <property type="entry name" value="Ig-like_fold"/>
</dbReference>
<dbReference type="PANTHER" id="PTHR11412">
    <property type="entry name" value="MACROGLOBULIN / COMPLEMENT"/>
    <property type="match status" value="1"/>
</dbReference>
<organism evidence="10 11">
    <name type="scientific">Heterocephalus glaber</name>
    <name type="common">Naked mole rat</name>
    <dbReference type="NCBI Taxonomy" id="10181"/>
    <lineage>
        <taxon>Eukaryota</taxon>
        <taxon>Metazoa</taxon>
        <taxon>Chordata</taxon>
        <taxon>Craniata</taxon>
        <taxon>Vertebrata</taxon>
        <taxon>Euteleostomi</taxon>
        <taxon>Mammalia</taxon>
        <taxon>Eutheria</taxon>
        <taxon>Euarchontoglires</taxon>
        <taxon>Glires</taxon>
        <taxon>Rodentia</taxon>
        <taxon>Hystricomorpha</taxon>
        <taxon>Bathyergidae</taxon>
        <taxon>Heterocephalus</taxon>
    </lineage>
</organism>
<keyword evidence="8" id="KW-0732">Signal</keyword>
<dbReference type="KEGG" id="hgl:101723821"/>
<dbReference type="GO" id="GO:0005576">
    <property type="term" value="C:extracellular region"/>
    <property type="evidence" value="ECO:0007669"/>
    <property type="project" value="UniProtKB-SubCell"/>
</dbReference>
<keyword evidence="5" id="KW-1015">Disulfide bond</keyword>
<dbReference type="RefSeq" id="XP_012929258.1">
    <property type="nucleotide sequence ID" value="XM_013073804.2"/>
</dbReference>
<dbReference type="PANTHER" id="PTHR11412:SF83">
    <property type="entry name" value="COMPLEMENT C5"/>
    <property type="match status" value="1"/>
</dbReference>
<keyword evidence="10" id="KW-1185">Reference proteome</keyword>
<dbReference type="InterPro" id="IPR000020">
    <property type="entry name" value="Anaphylatoxin/fibulin"/>
</dbReference>
<dbReference type="Pfam" id="PF17790">
    <property type="entry name" value="MG1"/>
    <property type="match status" value="1"/>
</dbReference>
<comment type="subcellular location">
    <subcellularLocation>
        <location evidence="1">Secreted</location>
    </subcellularLocation>
</comment>